<evidence type="ECO:0000256" key="1">
    <source>
        <dbReference type="SAM" id="MobiDB-lite"/>
    </source>
</evidence>
<feature type="compositionally biased region" description="Acidic residues" evidence="1">
    <location>
        <begin position="33"/>
        <end position="44"/>
    </location>
</feature>
<name>A0AAD8RMW2_LOLMU</name>
<comment type="caution">
    <text evidence="2">The sequence shown here is derived from an EMBL/GenBank/DDBJ whole genome shotgun (WGS) entry which is preliminary data.</text>
</comment>
<dbReference type="EMBL" id="JAUUTY010000005">
    <property type="protein sequence ID" value="KAK1626681.1"/>
    <property type="molecule type" value="Genomic_DNA"/>
</dbReference>
<gene>
    <name evidence="2" type="ORF">QYE76_000996</name>
</gene>
<evidence type="ECO:0000313" key="2">
    <source>
        <dbReference type="EMBL" id="KAK1626681.1"/>
    </source>
</evidence>
<accession>A0AAD8RMW2</accession>
<feature type="compositionally biased region" description="Basic and acidic residues" evidence="1">
    <location>
        <begin position="15"/>
        <end position="26"/>
    </location>
</feature>
<reference evidence="2" key="1">
    <citation type="submission" date="2023-07" db="EMBL/GenBank/DDBJ databases">
        <title>A chromosome-level genome assembly of Lolium multiflorum.</title>
        <authorList>
            <person name="Chen Y."/>
            <person name="Copetti D."/>
            <person name="Kolliker R."/>
            <person name="Studer B."/>
        </authorList>
    </citation>
    <scope>NUCLEOTIDE SEQUENCE</scope>
    <source>
        <strain evidence="2">02402/16</strain>
        <tissue evidence="2">Leaf</tissue>
    </source>
</reference>
<sequence>MDRPLWRSRTLPWRADPRQPCGDRPRRGASGGDGEEANNGEEQEMGPRRRGAWDEWLGLWPRALSFGSSDHRVRNYPIYPCG</sequence>
<protein>
    <submittedName>
        <fullName evidence="2">Uncharacterized protein</fullName>
    </submittedName>
</protein>
<keyword evidence="3" id="KW-1185">Reference proteome</keyword>
<evidence type="ECO:0000313" key="3">
    <source>
        <dbReference type="Proteomes" id="UP001231189"/>
    </source>
</evidence>
<proteinExistence type="predicted"/>
<dbReference type="Proteomes" id="UP001231189">
    <property type="component" value="Unassembled WGS sequence"/>
</dbReference>
<dbReference type="AlphaFoldDB" id="A0AAD8RMW2"/>
<organism evidence="2 3">
    <name type="scientific">Lolium multiflorum</name>
    <name type="common">Italian ryegrass</name>
    <name type="synonym">Lolium perenne subsp. multiflorum</name>
    <dbReference type="NCBI Taxonomy" id="4521"/>
    <lineage>
        <taxon>Eukaryota</taxon>
        <taxon>Viridiplantae</taxon>
        <taxon>Streptophyta</taxon>
        <taxon>Embryophyta</taxon>
        <taxon>Tracheophyta</taxon>
        <taxon>Spermatophyta</taxon>
        <taxon>Magnoliopsida</taxon>
        <taxon>Liliopsida</taxon>
        <taxon>Poales</taxon>
        <taxon>Poaceae</taxon>
        <taxon>BOP clade</taxon>
        <taxon>Pooideae</taxon>
        <taxon>Poodae</taxon>
        <taxon>Poeae</taxon>
        <taxon>Poeae Chloroplast Group 2 (Poeae type)</taxon>
        <taxon>Loliodinae</taxon>
        <taxon>Loliinae</taxon>
        <taxon>Lolium</taxon>
    </lineage>
</organism>
<feature type="region of interest" description="Disordered" evidence="1">
    <location>
        <begin position="1"/>
        <end position="49"/>
    </location>
</feature>